<dbReference type="PANTHER" id="PTHR35006:SF4">
    <property type="entry name" value="BLR7706 PROTEIN"/>
    <property type="match status" value="1"/>
</dbReference>
<dbReference type="SUPFAM" id="SSF54593">
    <property type="entry name" value="Glyoxalase/Bleomycin resistance protein/Dihydroxybiphenyl dioxygenase"/>
    <property type="match status" value="1"/>
</dbReference>
<dbReference type="InterPro" id="IPR037523">
    <property type="entry name" value="VOC_core"/>
</dbReference>
<dbReference type="Gene3D" id="3.10.180.10">
    <property type="entry name" value="2,3-Dihydroxybiphenyl 1,2-Dioxygenase, domain 1"/>
    <property type="match status" value="1"/>
</dbReference>
<dbReference type="InterPro" id="IPR004360">
    <property type="entry name" value="Glyas_Fos-R_dOase_dom"/>
</dbReference>
<name>A0ABW0SC96_9RHOB</name>
<organism evidence="2 3">
    <name type="scientific">Rubellimicrobium aerolatum</name>
    <dbReference type="NCBI Taxonomy" id="490979"/>
    <lineage>
        <taxon>Bacteria</taxon>
        <taxon>Pseudomonadati</taxon>
        <taxon>Pseudomonadota</taxon>
        <taxon>Alphaproteobacteria</taxon>
        <taxon>Rhodobacterales</taxon>
        <taxon>Roseobacteraceae</taxon>
        <taxon>Rubellimicrobium</taxon>
    </lineage>
</organism>
<accession>A0ABW0SC96</accession>
<dbReference type="RefSeq" id="WP_245218765.1">
    <property type="nucleotide sequence ID" value="NZ_JAGGJP010000008.1"/>
</dbReference>
<feature type="domain" description="VOC" evidence="1">
    <location>
        <begin position="6"/>
        <end position="127"/>
    </location>
</feature>
<evidence type="ECO:0000313" key="3">
    <source>
        <dbReference type="Proteomes" id="UP001596056"/>
    </source>
</evidence>
<dbReference type="PANTHER" id="PTHR35006">
    <property type="entry name" value="GLYOXALASE FAMILY PROTEIN (AFU_ORTHOLOGUE AFUA_5G14830)"/>
    <property type="match status" value="1"/>
</dbReference>
<comment type="caution">
    <text evidence="2">The sequence shown here is derived from an EMBL/GenBank/DDBJ whole genome shotgun (WGS) entry which is preliminary data.</text>
</comment>
<dbReference type="Pfam" id="PF00903">
    <property type="entry name" value="Glyoxalase"/>
    <property type="match status" value="1"/>
</dbReference>
<gene>
    <name evidence="2" type="ORF">ACFPOC_08815</name>
</gene>
<dbReference type="CDD" id="cd07262">
    <property type="entry name" value="VOC_like"/>
    <property type="match status" value="1"/>
</dbReference>
<dbReference type="EMBL" id="JBHSNA010000006">
    <property type="protein sequence ID" value="MFC5566520.1"/>
    <property type="molecule type" value="Genomic_DNA"/>
</dbReference>
<proteinExistence type="predicted"/>
<dbReference type="PROSITE" id="PS51819">
    <property type="entry name" value="VOC"/>
    <property type="match status" value="1"/>
</dbReference>
<dbReference type="InterPro" id="IPR029068">
    <property type="entry name" value="Glyas_Bleomycin-R_OHBP_Dase"/>
</dbReference>
<dbReference type="Proteomes" id="UP001596056">
    <property type="component" value="Unassembled WGS sequence"/>
</dbReference>
<evidence type="ECO:0000259" key="1">
    <source>
        <dbReference type="PROSITE" id="PS51819"/>
    </source>
</evidence>
<reference evidence="3" key="1">
    <citation type="journal article" date="2019" name="Int. J. Syst. Evol. Microbiol.">
        <title>The Global Catalogue of Microorganisms (GCM) 10K type strain sequencing project: providing services to taxonomists for standard genome sequencing and annotation.</title>
        <authorList>
            <consortium name="The Broad Institute Genomics Platform"/>
            <consortium name="The Broad Institute Genome Sequencing Center for Infectious Disease"/>
            <person name="Wu L."/>
            <person name="Ma J."/>
        </authorList>
    </citation>
    <scope>NUCLEOTIDE SEQUENCE [LARGE SCALE GENOMIC DNA]</scope>
    <source>
        <strain evidence="3">KACC 11588</strain>
    </source>
</reference>
<sequence length="146" mass="15489">MESPSILSHVSIGVADLGRSSAFYDAVLAVLGARRLIDEDGAVVYGRIFPEFGIGRPLDGGPPGVGNGMHFAFLARSRGEVDAFWRVGLEQGATEEGAPGLRPDYGPGYYACFLRDPDGHKIEAHVMDDATEEDTGAAEEAEAHPT</sequence>
<protein>
    <submittedName>
        <fullName evidence="2">VOC family protein</fullName>
    </submittedName>
</protein>
<keyword evidence="3" id="KW-1185">Reference proteome</keyword>
<evidence type="ECO:0000313" key="2">
    <source>
        <dbReference type="EMBL" id="MFC5566520.1"/>
    </source>
</evidence>